<dbReference type="InterPro" id="IPR000244">
    <property type="entry name" value="Ribosomal_bL9"/>
</dbReference>
<dbReference type="HAMAP" id="MF_00503">
    <property type="entry name" value="Ribosomal_bL9"/>
    <property type="match status" value="1"/>
</dbReference>
<dbReference type="InterPro" id="IPR020069">
    <property type="entry name" value="Ribosomal_bL9_C"/>
</dbReference>
<feature type="domain" description="Large ribosomal subunit protein bL9 C-terminal" evidence="10">
    <location>
        <begin position="65"/>
        <end position="146"/>
    </location>
</feature>
<comment type="caution">
    <text evidence="11">The sequence shown here is derived from an EMBL/GenBank/DDBJ whole genome shotgun (WGS) entry which is preliminary data.</text>
</comment>
<reference evidence="11" key="1">
    <citation type="submission" date="2017-08" db="EMBL/GenBank/DDBJ databases">
        <authorList>
            <person name="Alvarez-Ponce D."/>
            <person name="Weitzman C.L."/>
            <person name="Tillett R.L."/>
            <person name="Sandmeier F.C."/>
            <person name="Tracy C.R."/>
        </authorList>
    </citation>
    <scope>NUCLEOTIDE SEQUENCE [LARGE SCALE GENOMIC DNA]</scope>
    <source>
        <strain evidence="11">PS6</strain>
    </source>
</reference>
<evidence type="ECO:0000313" key="12">
    <source>
        <dbReference type="Proteomes" id="UP000217033"/>
    </source>
</evidence>
<comment type="similarity">
    <text evidence="1 7">Belongs to the bacterial ribosomal protein bL9 family.</text>
</comment>
<name>A0ABX4H5X2_9BACT</name>
<dbReference type="SUPFAM" id="SSF55653">
    <property type="entry name" value="Ribosomal protein L9 C-domain"/>
    <property type="match status" value="1"/>
</dbReference>
<evidence type="ECO:0000313" key="11">
    <source>
        <dbReference type="EMBL" id="PAF55299.1"/>
    </source>
</evidence>
<dbReference type="RefSeq" id="WP_084231861.1">
    <property type="nucleotide sequence ID" value="NZ_CP166874.1"/>
</dbReference>
<dbReference type="InterPro" id="IPR036935">
    <property type="entry name" value="Ribosomal_bL9_N_sf"/>
</dbReference>
<feature type="coiled-coil region" evidence="8">
    <location>
        <begin position="41"/>
        <end position="75"/>
    </location>
</feature>
<dbReference type="PANTHER" id="PTHR21368">
    <property type="entry name" value="50S RIBOSOMAL PROTEIN L9"/>
    <property type="match status" value="1"/>
</dbReference>
<sequence length="151" mass="17331">MKVILTKDHKDLGKAKSIVEVSPGYAQNFLFKNKLAVPYTKENQRKLEQQLIKEIEDHKQKVLDSQKLKAELEKVELVYKLKVAHAETGETHHSITAKQIMKSLADHGFHLEKHTFEKVFLKTVGTHYVQAKLFGDVEARLEVVIKEDDGK</sequence>
<dbReference type="SUPFAM" id="SSF55658">
    <property type="entry name" value="L9 N-domain-like"/>
    <property type="match status" value="1"/>
</dbReference>
<dbReference type="InterPro" id="IPR009027">
    <property type="entry name" value="Ribosomal_bL9/RNase_H1_N"/>
</dbReference>
<dbReference type="InterPro" id="IPR036791">
    <property type="entry name" value="Ribosomal_bL9_C_sf"/>
</dbReference>
<evidence type="ECO:0000259" key="10">
    <source>
        <dbReference type="Pfam" id="PF03948"/>
    </source>
</evidence>
<dbReference type="Gene3D" id="3.10.430.100">
    <property type="entry name" value="Ribosomal protein L9, C-terminal domain"/>
    <property type="match status" value="1"/>
</dbReference>
<keyword evidence="4 7" id="KW-0689">Ribosomal protein</keyword>
<keyword evidence="3 7" id="KW-0694">RNA-binding</keyword>
<dbReference type="Pfam" id="PF03948">
    <property type="entry name" value="Ribosomal_L9_C"/>
    <property type="match status" value="1"/>
</dbReference>
<feature type="domain" description="Ribosomal protein L9" evidence="9">
    <location>
        <begin position="1"/>
        <end position="46"/>
    </location>
</feature>
<evidence type="ECO:0000256" key="1">
    <source>
        <dbReference type="ARBA" id="ARBA00010605"/>
    </source>
</evidence>
<evidence type="ECO:0000256" key="3">
    <source>
        <dbReference type="ARBA" id="ARBA00022884"/>
    </source>
</evidence>
<evidence type="ECO:0000256" key="2">
    <source>
        <dbReference type="ARBA" id="ARBA00022730"/>
    </source>
</evidence>
<keyword evidence="8" id="KW-0175">Coiled coil</keyword>
<dbReference type="InterPro" id="IPR020594">
    <property type="entry name" value="Ribosomal_bL9_bac/chp"/>
</dbReference>
<organism evidence="11 12">
    <name type="scientific">Mycoplasmopsis agassizii</name>
    <dbReference type="NCBI Taxonomy" id="33922"/>
    <lineage>
        <taxon>Bacteria</taxon>
        <taxon>Bacillati</taxon>
        <taxon>Mycoplasmatota</taxon>
        <taxon>Mycoplasmoidales</taxon>
        <taxon>Metamycoplasmataceae</taxon>
        <taxon>Mycoplasmopsis</taxon>
    </lineage>
</organism>
<accession>A0ABX4H5X2</accession>
<dbReference type="EMBL" id="NQMN01000001">
    <property type="protein sequence ID" value="PAF55299.1"/>
    <property type="molecule type" value="Genomic_DNA"/>
</dbReference>
<evidence type="ECO:0000256" key="6">
    <source>
        <dbReference type="ARBA" id="ARBA00035292"/>
    </source>
</evidence>
<dbReference type="GO" id="GO:0005840">
    <property type="term" value="C:ribosome"/>
    <property type="evidence" value="ECO:0007669"/>
    <property type="project" value="UniProtKB-KW"/>
</dbReference>
<evidence type="ECO:0000256" key="4">
    <source>
        <dbReference type="ARBA" id="ARBA00022980"/>
    </source>
</evidence>
<gene>
    <name evidence="7" type="primary">rplI</name>
    <name evidence="11" type="ORF">CJF60_01250</name>
</gene>
<dbReference type="Pfam" id="PF01281">
    <property type="entry name" value="Ribosomal_L9_N"/>
    <property type="match status" value="1"/>
</dbReference>
<dbReference type="Proteomes" id="UP000217033">
    <property type="component" value="Unassembled WGS sequence"/>
</dbReference>
<evidence type="ECO:0000256" key="5">
    <source>
        <dbReference type="ARBA" id="ARBA00023274"/>
    </source>
</evidence>
<evidence type="ECO:0000256" key="7">
    <source>
        <dbReference type="HAMAP-Rule" id="MF_00503"/>
    </source>
</evidence>
<dbReference type="NCBIfam" id="TIGR00158">
    <property type="entry name" value="L9"/>
    <property type="match status" value="1"/>
</dbReference>
<keyword evidence="12" id="KW-1185">Reference proteome</keyword>
<keyword evidence="2 7" id="KW-0699">rRNA-binding</keyword>
<dbReference type="InterPro" id="IPR020070">
    <property type="entry name" value="Ribosomal_bL9_N"/>
</dbReference>
<comment type="function">
    <text evidence="7">Binds to the 23S rRNA.</text>
</comment>
<proteinExistence type="inferred from homology"/>
<dbReference type="Gene3D" id="3.40.5.10">
    <property type="entry name" value="Ribosomal protein L9, N-terminal domain"/>
    <property type="match status" value="1"/>
</dbReference>
<keyword evidence="5 7" id="KW-0687">Ribonucleoprotein</keyword>
<evidence type="ECO:0000256" key="8">
    <source>
        <dbReference type="SAM" id="Coils"/>
    </source>
</evidence>
<evidence type="ECO:0000259" key="9">
    <source>
        <dbReference type="Pfam" id="PF01281"/>
    </source>
</evidence>
<protein>
    <recommendedName>
        <fullName evidence="6 7">Large ribosomal subunit protein bL9</fullName>
    </recommendedName>
</protein>